<protein>
    <submittedName>
        <fullName evidence="1">Uncharacterized protein</fullName>
    </submittedName>
</protein>
<comment type="caution">
    <text evidence="1">The sequence shown here is derived from an EMBL/GenBank/DDBJ whole genome shotgun (WGS) entry which is preliminary data.</text>
</comment>
<dbReference type="EMBL" id="LAZR01000724">
    <property type="protein sequence ID" value="KKN59508.1"/>
    <property type="molecule type" value="Genomic_DNA"/>
</dbReference>
<proteinExistence type="predicted"/>
<gene>
    <name evidence="1" type="ORF">LCGC14_0541220</name>
</gene>
<dbReference type="AlphaFoldDB" id="A0A0F9V0X6"/>
<organism evidence="1">
    <name type="scientific">marine sediment metagenome</name>
    <dbReference type="NCBI Taxonomy" id="412755"/>
    <lineage>
        <taxon>unclassified sequences</taxon>
        <taxon>metagenomes</taxon>
        <taxon>ecological metagenomes</taxon>
    </lineage>
</organism>
<reference evidence="1" key="1">
    <citation type="journal article" date="2015" name="Nature">
        <title>Complex archaea that bridge the gap between prokaryotes and eukaryotes.</title>
        <authorList>
            <person name="Spang A."/>
            <person name="Saw J.H."/>
            <person name="Jorgensen S.L."/>
            <person name="Zaremba-Niedzwiedzka K."/>
            <person name="Martijn J."/>
            <person name="Lind A.E."/>
            <person name="van Eijk R."/>
            <person name="Schleper C."/>
            <person name="Guy L."/>
            <person name="Ettema T.J."/>
        </authorList>
    </citation>
    <scope>NUCLEOTIDE SEQUENCE</scope>
</reference>
<sequence length="59" mass="6276">MGKGRTLAHAMKSKITPFGRWVAPTNAHARCVGAKLYGQSGGGRQGVRERFTSASKACK</sequence>
<accession>A0A0F9V0X6</accession>
<name>A0A0F9V0X6_9ZZZZ</name>
<evidence type="ECO:0000313" key="1">
    <source>
        <dbReference type="EMBL" id="KKN59508.1"/>
    </source>
</evidence>